<evidence type="ECO:0000259" key="9">
    <source>
        <dbReference type="PROSITE" id="PS50928"/>
    </source>
</evidence>
<proteinExistence type="inferred from homology"/>
<keyword evidence="10" id="KW-0762">Sugar transport</keyword>
<feature type="transmembrane region" description="Helical" evidence="7">
    <location>
        <begin position="173"/>
        <end position="198"/>
    </location>
</feature>
<dbReference type="InterPro" id="IPR050809">
    <property type="entry name" value="UgpAE/MalFG_permease"/>
</dbReference>
<dbReference type="GO" id="GO:0055085">
    <property type="term" value="P:transmembrane transport"/>
    <property type="evidence" value="ECO:0007669"/>
    <property type="project" value="InterPro"/>
</dbReference>
<evidence type="ECO:0000313" key="10">
    <source>
        <dbReference type="EMBL" id="SMH50674.1"/>
    </source>
</evidence>
<keyword evidence="5 7" id="KW-1133">Transmembrane helix</keyword>
<evidence type="ECO:0000256" key="3">
    <source>
        <dbReference type="ARBA" id="ARBA00022475"/>
    </source>
</evidence>
<dbReference type="PROSITE" id="PS50928">
    <property type="entry name" value="ABC_TM1"/>
    <property type="match status" value="1"/>
</dbReference>
<keyword evidence="4 7" id="KW-0812">Transmembrane</keyword>
<keyword evidence="2 7" id="KW-0813">Transport</keyword>
<keyword evidence="3" id="KW-1003">Cell membrane</keyword>
<dbReference type="InterPro" id="IPR000515">
    <property type="entry name" value="MetI-like"/>
</dbReference>
<evidence type="ECO:0000256" key="7">
    <source>
        <dbReference type="RuleBase" id="RU363032"/>
    </source>
</evidence>
<dbReference type="InterPro" id="IPR035906">
    <property type="entry name" value="MetI-like_sf"/>
</dbReference>
<organism evidence="10 11">
    <name type="scientific">Rathayibacter oskolensis</name>
    <dbReference type="NCBI Taxonomy" id="1891671"/>
    <lineage>
        <taxon>Bacteria</taxon>
        <taxon>Bacillati</taxon>
        <taxon>Actinomycetota</taxon>
        <taxon>Actinomycetes</taxon>
        <taxon>Micrococcales</taxon>
        <taxon>Microbacteriaceae</taxon>
        <taxon>Rathayibacter</taxon>
    </lineage>
</organism>
<dbReference type="PANTHER" id="PTHR43227:SF8">
    <property type="entry name" value="DIACETYLCHITOBIOSE UPTAKE SYSTEM PERMEASE PROTEIN DASB"/>
    <property type="match status" value="1"/>
</dbReference>
<evidence type="ECO:0000256" key="6">
    <source>
        <dbReference type="ARBA" id="ARBA00023136"/>
    </source>
</evidence>
<dbReference type="Gene3D" id="1.10.3720.10">
    <property type="entry name" value="MetI-like"/>
    <property type="match status" value="1"/>
</dbReference>
<accession>A0A1X7PH70</accession>
<dbReference type="SUPFAM" id="SSF161098">
    <property type="entry name" value="MetI-like"/>
    <property type="match status" value="1"/>
</dbReference>
<feature type="transmembrane region" description="Helical" evidence="7">
    <location>
        <begin position="227"/>
        <end position="247"/>
    </location>
</feature>
<evidence type="ECO:0000313" key="11">
    <source>
        <dbReference type="Proteomes" id="UP000193711"/>
    </source>
</evidence>
<dbReference type="RefSeq" id="WP_165759680.1">
    <property type="nucleotide sequence ID" value="NZ_FXBM01000004.1"/>
</dbReference>
<dbReference type="EMBL" id="FXBM01000004">
    <property type="protein sequence ID" value="SMH50674.1"/>
    <property type="molecule type" value="Genomic_DNA"/>
</dbReference>
<evidence type="ECO:0000256" key="5">
    <source>
        <dbReference type="ARBA" id="ARBA00022989"/>
    </source>
</evidence>
<dbReference type="CDD" id="cd06261">
    <property type="entry name" value="TM_PBP2"/>
    <property type="match status" value="1"/>
</dbReference>
<dbReference type="Proteomes" id="UP000193711">
    <property type="component" value="Unassembled WGS sequence"/>
</dbReference>
<dbReference type="AlphaFoldDB" id="A0A1X7PH70"/>
<feature type="domain" description="ABC transmembrane type-1" evidence="9">
    <location>
        <begin position="88"/>
        <end position="302"/>
    </location>
</feature>
<name>A0A1X7PH70_9MICO</name>
<feature type="transmembrane region" description="Helical" evidence="7">
    <location>
        <begin position="91"/>
        <end position="111"/>
    </location>
</feature>
<evidence type="ECO:0000256" key="2">
    <source>
        <dbReference type="ARBA" id="ARBA00022448"/>
    </source>
</evidence>
<protein>
    <submittedName>
        <fullName evidence="10">Multiple sugar transport system permease protein</fullName>
    </submittedName>
</protein>
<evidence type="ECO:0000256" key="1">
    <source>
        <dbReference type="ARBA" id="ARBA00004651"/>
    </source>
</evidence>
<feature type="region of interest" description="Disordered" evidence="8">
    <location>
        <begin position="1"/>
        <end position="23"/>
    </location>
</feature>
<comment type="similarity">
    <text evidence="7">Belongs to the binding-protein-dependent transport system permease family.</text>
</comment>
<dbReference type="PANTHER" id="PTHR43227">
    <property type="entry name" value="BLL4140 PROTEIN"/>
    <property type="match status" value="1"/>
</dbReference>
<feature type="transmembrane region" description="Helical" evidence="7">
    <location>
        <begin position="28"/>
        <end position="55"/>
    </location>
</feature>
<evidence type="ECO:0000256" key="8">
    <source>
        <dbReference type="SAM" id="MobiDB-lite"/>
    </source>
</evidence>
<dbReference type="GO" id="GO:0005886">
    <property type="term" value="C:plasma membrane"/>
    <property type="evidence" value="ECO:0007669"/>
    <property type="project" value="UniProtKB-SubCell"/>
</dbReference>
<dbReference type="STRING" id="1891671.SAMN06295885_3609"/>
<sequence>MTADVLAPARAGRDAPRRRPSPATRQKTLAAFGFVAPFMIVFALMLVVPLVYAFWLSLYRVQLVGGQSFVGLENYARALVDPDFLGGLGRVALFLVLQVPVMLALSLLFALILDTGRLRLSGFVRLSIFLPYAIPGVIAALMWGYLYGQDFGPFAQIARSMGLPAPAFLSSEWVLGSIANIVTWSFVGYNMIVIYAALRSIPEELYDAAKMDGAGAIRVAWSIKIPAVRPALILSAIFSVIGSFQLFTEPQLLKAIAPTVIDGSFTPNLYAYTLAFGRSELNYAAAVSFLLGFVIMVVSYIVQLSTDRKERSR</sequence>
<evidence type="ECO:0000256" key="4">
    <source>
        <dbReference type="ARBA" id="ARBA00022692"/>
    </source>
</evidence>
<gene>
    <name evidence="10" type="ORF">SAMN06295885_3609</name>
</gene>
<keyword evidence="6 7" id="KW-0472">Membrane</keyword>
<dbReference type="Pfam" id="PF00528">
    <property type="entry name" value="BPD_transp_1"/>
    <property type="match status" value="1"/>
</dbReference>
<feature type="transmembrane region" description="Helical" evidence="7">
    <location>
        <begin position="283"/>
        <end position="302"/>
    </location>
</feature>
<reference evidence="11" key="1">
    <citation type="submission" date="2017-04" db="EMBL/GenBank/DDBJ databases">
        <authorList>
            <person name="Varghese N."/>
            <person name="Submissions S."/>
        </authorList>
    </citation>
    <scope>NUCLEOTIDE SEQUENCE [LARGE SCALE GENOMIC DNA]</scope>
    <source>
        <strain evidence="11">VKM Ac-2121</strain>
    </source>
</reference>
<feature type="transmembrane region" description="Helical" evidence="7">
    <location>
        <begin position="123"/>
        <end position="146"/>
    </location>
</feature>
<keyword evidence="11" id="KW-1185">Reference proteome</keyword>
<comment type="subcellular location">
    <subcellularLocation>
        <location evidence="1 7">Cell membrane</location>
        <topology evidence="1 7">Multi-pass membrane protein</topology>
    </subcellularLocation>
</comment>